<dbReference type="InterPro" id="IPR045053">
    <property type="entry name" value="MAN-like"/>
</dbReference>
<evidence type="ECO:0000256" key="5">
    <source>
        <dbReference type="ARBA" id="ARBA00022525"/>
    </source>
</evidence>
<keyword evidence="5" id="KW-0964">Secreted</keyword>
<evidence type="ECO:0000256" key="3">
    <source>
        <dbReference type="ARBA" id="ARBA00005641"/>
    </source>
</evidence>
<name>A0ABY8ULW5_TETOB</name>
<gene>
    <name evidence="10" type="ORF">OEZ85_000520</name>
</gene>
<evidence type="ECO:0000256" key="1">
    <source>
        <dbReference type="ARBA" id="ARBA00001678"/>
    </source>
</evidence>
<evidence type="ECO:0000256" key="7">
    <source>
        <dbReference type="ARBA" id="ARBA00022801"/>
    </source>
</evidence>
<keyword evidence="8" id="KW-0326">Glycosidase</keyword>
<evidence type="ECO:0000259" key="9">
    <source>
        <dbReference type="Pfam" id="PF26410"/>
    </source>
</evidence>
<dbReference type="Gene3D" id="3.20.20.80">
    <property type="entry name" value="Glycosidases"/>
    <property type="match status" value="1"/>
</dbReference>
<dbReference type="Pfam" id="PF26410">
    <property type="entry name" value="GH5_mannosidase"/>
    <property type="match status" value="1"/>
</dbReference>
<evidence type="ECO:0000313" key="10">
    <source>
        <dbReference type="EMBL" id="WIA21287.1"/>
    </source>
</evidence>
<evidence type="ECO:0000256" key="2">
    <source>
        <dbReference type="ARBA" id="ARBA00004613"/>
    </source>
</evidence>
<organism evidence="10 11">
    <name type="scientific">Tetradesmus obliquus</name>
    <name type="common">Green alga</name>
    <name type="synonym">Acutodesmus obliquus</name>
    <dbReference type="NCBI Taxonomy" id="3088"/>
    <lineage>
        <taxon>Eukaryota</taxon>
        <taxon>Viridiplantae</taxon>
        <taxon>Chlorophyta</taxon>
        <taxon>core chlorophytes</taxon>
        <taxon>Chlorophyceae</taxon>
        <taxon>CS clade</taxon>
        <taxon>Sphaeropleales</taxon>
        <taxon>Scenedesmaceae</taxon>
        <taxon>Tetradesmus</taxon>
    </lineage>
</organism>
<dbReference type="SUPFAM" id="SSF51445">
    <property type="entry name" value="(Trans)glycosidases"/>
    <property type="match status" value="1"/>
</dbReference>
<sequence>MMGNCFGAPDGPAAAAAAPDGAPAAAPSPAGASTLKPFAGCNCYYLLTRAADPGCRPMVLQTLDAIQALGFTVVRIWAFNDGPGWMSLQPQAGQYSDQVLAGLDWLLVEAGQRGLQLMMTLTNFWAEFGGMPQYVKWSQCLPDDATADGKDFFSDAKAQQLYLDFVTMLVSRTNSISGVAYRDDPAIHSWDLANEPRCEGDESCSRIAAFIDAAAAHVKSLDSRHLVTVGLEGFFGPSSPELLAANPYNVTHGTDFARECASPHIDFASIHMYADQWCPGTGDEQCNSWSVAWVQAHMAACQHQLGGKPLVLQEFGKKPGGPGRAALFIEMDQLLQQSVASGGVLKAALLWMFAHESYPDYDGYTVYASGAPDAAAAAQCQQQAVADDALSVQVLRGMCAAVRGVAAS</sequence>
<protein>
    <recommendedName>
        <fullName evidence="4">mannan endo-1,4-beta-mannosidase</fullName>
        <ecNumber evidence="4">3.2.1.78</ecNumber>
    </recommendedName>
</protein>
<evidence type="ECO:0000313" key="11">
    <source>
        <dbReference type="Proteomes" id="UP001244341"/>
    </source>
</evidence>
<dbReference type="InterPro" id="IPR001547">
    <property type="entry name" value="Glyco_hydro_5"/>
</dbReference>
<evidence type="ECO:0000256" key="8">
    <source>
        <dbReference type="ARBA" id="ARBA00023295"/>
    </source>
</evidence>
<accession>A0ABY8ULW5</accession>
<comment type="similarity">
    <text evidence="3">Belongs to the glycosyl hydrolase 5 (cellulase A) family.</text>
</comment>
<comment type="subcellular location">
    <subcellularLocation>
        <location evidence="2">Secreted</location>
    </subcellularLocation>
</comment>
<dbReference type="EMBL" id="CP126220">
    <property type="protein sequence ID" value="WIA21287.1"/>
    <property type="molecule type" value="Genomic_DNA"/>
</dbReference>
<dbReference type="InterPro" id="IPR017853">
    <property type="entry name" value="GH"/>
</dbReference>
<dbReference type="EC" id="3.2.1.78" evidence="4"/>
<keyword evidence="6" id="KW-0732">Signal</keyword>
<dbReference type="PANTHER" id="PTHR31451">
    <property type="match status" value="1"/>
</dbReference>
<evidence type="ECO:0000256" key="4">
    <source>
        <dbReference type="ARBA" id="ARBA00012706"/>
    </source>
</evidence>
<dbReference type="PANTHER" id="PTHR31451:SF39">
    <property type="entry name" value="MANNAN ENDO-1,4-BETA-MANNOSIDASE 1"/>
    <property type="match status" value="1"/>
</dbReference>
<reference evidence="10 11" key="1">
    <citation type="submission" date="2023-05" db="EMBL/GenBank/DDBJ databases">
        <title>A 100% complete, gapless, phased diploid assembly of the Scenedesmus obliquus UTEX 3031 genome.</title>
        <authorList>
            <person name="Biondi T.C."/>
            <person name="Hanschen E.R."/>
            <person name="Kwon T."/>
            <person name="Eng W."/>
            <person name="Kruse C.P.S."/>
            <person name="Koehler S.I."/>
            <person name="Kunde Y."/>
            <person name="Gleasner C.D."/>
            <person name="You Mak K.T."/>
            <person name="Polle J."/>
            <person name="Hovde B.T."/>
            <person name="Starkenburg S.R."/>
        </authorList>
    </citation>
    <scope>NUCLEOTIDE SEQUENCE [LARGE SCALE GENOMIC DNA]</scope>
    <source>
        <strain evidence="10 11">DOE0152z</strain>
    </source>
</reference>
<proteinExistence type="inferred from homology"/>
<feature type="domain" description="Glycoside hydrolase family 5" evidence="9">
    <location>
        <begin position="56"/>
        <end position="317"/>
    </location>
</feature>
<dbReference type="Proteomes" id="UP001244341">
    <property type="component" value="Chromosome 13b"/>
</dbReference>
<comment type="catalytic activity">
    <reaction evidence="1">
        <text>Random hydrolysis of (1-&gt;4)-beta-D-mannosidic linkages in mannans, galactomannans and glucomannans.</text>
        <dbReference type="EC" id="3.2.1.78"/>
    </reaction>
</comment>
<evidence type="ECO:0000256" key="6">
    <source>
        <dbReference type="ARBA" id="ARBA00022729"/>
    </source>
</evidence>
<keyword evidence="11" id="KW-1185">Reference proteome</keyword>
<keyword evidence="7" id="KW-0378">Hydrolase</keyword>